<keyword evidence="2" id="KW-1185">Reference proteome</keyword>
<dbReference type="AlphaFoldDB" id="A0A1B3BDE9"/>
<protein>
    <submittedName>
        <fullName evidence="1">Uncharacterized protein</fullName>
    </submittedName>
</protein>
<name>A0A1B3BDE9_9GAMM</name>
<dbReference type="Proteomes" id="UP000094147">
    <property type="component" value="Chromosome"/>
</dbReference>
<evidence type="ECO:0000313" key="2">
    <source>
        <dbReference type="Proteomes" id="UP000094147"/>
    </source>
</evidence>
<accession>A0A1B3BDE9</accession>
<proteinExistence type="predicted"/>
<reference evidence="2" key="1">
    <citation type="submission" date="2015-08" db="EMBL/GenBank/DDBJ databases">
        <authorList>
            <person name="Kim K.M."/>
        </authorList>
    </citation>
    <scope>NUCLEOTIDE SEQUENCE [LARGE SCALE GENOMIC DNA]</scope>
    <source>
        <strain evidence="2">KCTC 23892</strain>
    </source>
</reference>
<dbReference type="RefSeq" id="WP_156768995.1">
    <property type="nucleotide sequence ID" value="NZ_CP012418.1"/>
</dbReference>
<dbReference type="EMBL" id="CP012418">
    <property type="protein sequence ID" value="AOE50846.1"/>
    <property type="molecule type" value="Genomic_DNA"/>
</dbReference>
<organism evidence="1 2">
    <name type="scientific">Kangiella sediminilitoris</name>
    <dbReference type="NCBI Taxonomy" id="1144748"/>
    <lineage>
        <taxon>Bacteria</taxon>
        <taxon>Pseudomonadati</taxon>
        <taxon>Pseudomonadota</taxon>
        <taxon>Gammaproteobacteria</taxon>
        <taxon>Kangiellales</taxon>
        <taxon>Kangiellaceae</taxon>
        <taxon>Kangiella</taxon>
    </lineage>
</organism>
<dbReference type="KEGG" id="ksd:KS2013_2141"/>
<dbReference type="OrthoDB" id="9855270at2"/>
<evidence type="ECO:0000313" key="1">
    <source>
        <dbReference type="EMBL" id="AOE50846.1"/>
    </source>
</evidence>
<sequence>MYKKLIVSLLFVALVVGIIFAVFPEKDCGDRASGSEAEREIKTMLKAELVKQETAIEVEKELREARGETFQIVDTGNKKKEENPDHASNGNEEALVKYDGDYRNDLLTRFMQDDFEQFMEEKNLQVNNVQCEDAVCDIDFYSAVPLNNNENLRNDLILDIAIKLQSEGMLSEQNRISDSENNFENIRFSVRMDGEGN</sequence>
<gene>
    <name evidence="1" type="ORF">KS2013_2141</name>
</gene>